<dbReference type="AlphaFoldDB" id="A0A8S3CMP7"/>
<dbReference type="EMBL" id="CAJOBI010183734">
    <property type="protein sequence ID" value="CAF4936197.1"/>
    <property type="molecule type" value="Genomic_DNA"/>
</dbReference>
<sequence>MKKTILKALPKELDVIFVNENSRMPKVLRTHLNHLEMRRRCQHDSQLAIIFYFKQGYFTQETASTIDSTLDTMKSEASSPSEKTSQSLLFSPNNLSLHGLNLNERKRKNEETPKFFSRKKHILPLRGIPDELGNISSSGSDTIAGASKNTNDIVLSHNPTTSTYTDRNRNFFQAANSQTNDLIEQGIAGIDAQSQNATDTSLERKAMSSSKIKTTTGGLKDTNDNNNLSESQYPETNIYTSAISNICRAPHDETNDLIQPVVDHFVSPSYAYDRLSKPGESGSVSPHSESLGRTEFDATDFPK</sequence>
<name>A0A8S3CMP7_9BILA</name>
<proteinExistence type="predicted"/>
<evidence type="ECO:0000313" key="3">
    <source>
        <dbReference type="Proteomes" id="UP000676336"/>
    </source>
</evidence>
<feature type="compositionally biased region" description="Basic and acidic residues" evidence="1">
    <location>
        <begin position="290"/>
        <end position="303"/>
    </location>
</feature>
<feature type="compositionally biased region" description="Polar residues" evidence="1">
    <location>
        <begin position="207"/>
        <end position="217"/>
    </location>
</feature>
<organism evidence="2 3">
    <name type="scientific">Rotaria magnacalcarata</name>
    <dbReference type="NCBI Taxonomy" id="392030"/>
    <lineage>
        <taxon>Eukaryota</taxon>
        <taxon>Metazoa</taxon>
        <taxon>Spiralia</taxon>
        <taxon>Gnathifera</taxon>
        <taxon>Rotifera</taxon>
        <taxon>Eurotatoria</taxon>
        <taxon>Bdelloidea</taxon>
        <taxon>Philodinida</taxon>
        <taxon>Philodinidae</taxon>
        <taxon>Rotaria</taxon>
    </lineage>
</organism>
<reference evidence="2" key="1">
    <citation type="submission" date="2021-02" db="EMBL/GenBank/DDBJ databases">
        <authorList>
            <person name="Nowell W R."/>
        </authorList>
    </citation>
    <scope>NUCLEOTIDE SEQUENCE</scope>
</reference>
<evidence type="ECO:0000313" key="2">
    <source>
        <dbReference type="EMBL" id="CAF4936197.1"/>
    </source>
</evidence>
<feature type="region of interest" description="Disordered" evidence="1">
    <location>
        <begin position="273"/>
        <end position="303"/>
    </location>
</feature>
<comment type="caution">
    <text evidence="2">The sequence shown here is derived from an EMBL/GenBank/DDBJ whole genome shotgun (WGS) entry which is preliminary data.</text>
</comment>
<accession>A0A8S3CMP7</accession>
<feature type="region of interest" description="Disordered" evidence="1">
    <location>
        <begin position="73"/>
        <end position="92"/>
    </location>
</feature>
<protein>
    <submittedName>
        <fullName evidence="2">Uncharacterized protein</fullName>
    </submittedName>
</protein>
<gene>
    <name evidence="2" type="ORF">SMN809_LOCUS53420</name>
</gene>
<feature type="region of interest" description="Disordered" evidence="1">
    <location>
        <begin position="199"/>
        <end position="230"/>
    </location>
</feature>
<dbReference type="Proteomes" id="UP000676336">
    <property type="component" value="Unassembled WGS sequence"/>
</dbReference>
<evidence type="ECO:0000256" key="1">
    <source>
        <dbReference type="SAM" id="MobiDB-lite"/>
    </source>
</evidence>